<name>A0A4Y2PTH3_ARAVE</name>
<reference evidence="1 2" key="1">
    <citation type="journal article" date="2019" name="Sci. Rep.">
        <title>Orb-weaving spider Araneus ventricosus genome elucidates the spidroin gene catalogue.</title>
        <authorList>
            <person name="Kono N."/>
            <person name="Nakamura H."/>
            <person name="Ohtoshi R."/>
            <person name="Moran D.A.P."/>
            <person name="Shinohara A."/>
            <person name="Yoshida Y."/>
            <person name="Fujiwara M."/>
            <person name="Mori M."/>
            <person name="Tomita M."/>
            <person name="Arakawa K."/>
        </authorList>
    </citation>
    <scope>NUCLEOTIDE SEQUENCE [LARGE SCALE GENOMIC DNA]</scope>
</reference>
<proteinExistence type="predicted"/>
<gene>
    <name evidence="1" type="ORF">AVEN_130142_1</name>
</gene>
<accession>A0A4Y2PTH3</accession>
<dbReference type="EMBL" id="BGPR01135210">
    <property type="protein sequence ID" value="GBN55195.1"/>
    <property type="molecule type" value="Genomic_DNA"/>
</dbReference>
<protein>
    <submittedName>
        <fullName evidence="1">Uncharacterized protein</fullName>
    </submittedName>
</protein>
<keyword evidence="2" id="KW-1185">Reference proteome</keyword>
<comment type="caution">
    <text evidence="1">The sequence shown here is derived from an EMBL/GenBank/DDBJ whole genome shotgun (WGS) entry which is preliminary data.</text>
</comment>
<sequence length="181" mass="20869">MAASGRSRVGGCDVTCIRSIEKDELIPDYEIPVSANRLNGRRNPIYSFFRNGKAKDSRPSAVNEENSKIQIEVRIEHEYTDELMQLEKEILLFEVKILPHSLVSDVEDTRRKGLNSQMAESLATENIERKIDENDLRQVKTLNKSDPLNVEDNFFQGLCCEYESCDSIVFWKIIYSMRRCA</sequence>
<evidence type="ECO:0000313" key="1">
    <source>
        <dbReference type="EMBL" id="GBN55195.1"/>
    </source>
</evidence>
<dbReference type="Proteomes" id="UP000499080">
    <property type="component" value="Unassembled WGS sequence"/>
</dbReference>
<evidence type="ECO:0000313" key="2">
    <source>
        <dbReference type="Proteomes" id="UP000499080"/>
    </source>
</evidence>
<organism evidence="1 2">
    <name type="scientific">Araneus ventricosus</name>
    <name type="common">Orbweaver spider</name>
    <name type="synonym">Epeira ventricosa</name>
    <dbReference type="NCBI Taxonomy" id="182803"/>
    <lineage>
        <taxon>Eukaryota</taxon>
        <taxon>Metazoa</taxon>
        <taxon>Ecdysozoa</taxon>
        <taxon>Arthropoda</taxon>
        <taxon>Chelicerata</taxon>
        <taxon>Arachnida</taxon>
        <taxon>Araneae</taxon>
        <taxon>Araneomorphae</taxon>
        <taxon>Entelegynae</taxon>
        <taxon>Araneoidea</taxon>
        <taxon>Araneidae</taxon>
        <taxon>Araneus</taxon>
    </lineage>
</organism>
<dbReference type="AlphaFoldDB" id="A0A4Y2PTH3"/>